<gene>
    <name evidence="5" type="ORF">ACFOWM_11810</name>
</gene>
<comment type="caution">
    <text evidence="5">The sequence shown here is derived from an EMBL/GenBank/DDBJ whole genome shotgun (WGS) entry which is preliminary data.</text>
</comment>
<reference evidence="6" key="1">
    <citation type="journal article" date="2019" name="Int. J. Syst. Evol. Microbiol.">
        <title>The Global Catalogue of Microorganisms (GCM) 10K type strain sequencing project: providing services to taxonomists for standard genome sequencing and annotation.</title>
        <authorList>
            <consortium name="The Broad Institute Genomics Platform"/>
            <consortium name="The Broad Institute Genome Sequencing Center for Infectious Disease"/>
            <person name="Wu L."/>
            <person name="Ma J."/>
        </authorList>
    </citation>
    <scope>NUCLEOTIDE SEQUENCE [LARGE SCALE GENOMIC DNA]</scope>
    <source>
        <strain evidence="6">CECT 8289</strain>
    </source>
</reference>
<keyword evidence="6" id="KW-1185">Reference proteome</keyword>
<feature type="chain" id="PRO_5046752511" evidence="3">
    <location>
        <begin position="22"/>
        <end position="392"/>
    </location>
</feature>
<dbReference type="RefSeq" id="WP_379710334.1">
    <property type="nucleotide sequence ID" value="NZ_JBHSCZ010000003.1"/>
</dbReference>
<sequence>MKKNIILLVGIILCFQFFANAQTSAINFKTTKVAIFAPLYLDSVFNENGNYKYNKNFPKFIQQGLDFVQGAQIALDSIPLPNGNIQSYIYDSKAYVQNVGWLIQNHKLDSIDVIIGAVKDAEFTDLANFAKGKNIPFISATYPNDGGITANPFLVILNSTLKTHCEAIYSYVLQNHGNDKIYLCRKKGAQEDKIANYIKQINEVDGKPLLNIQTLNFEDDFTTLQNKLDSNKKSIIIAASLNEDFGQAISEAAYSLKKSYAIQLIGMPNWDGFAALKKANLKDFAILYTTPYTNTKTDDFSKRVQNIYSKKFKGVPSDMTYKGYETAYLFSRLISRYPNDFMSHLNEYAYKVFNDYNFQPIYLSKKSSIPDYFENKHLYFMKIINGKILKAW</sequence>
<evidence type="ECO:0000256" key="2">
    <source>
        <dbReference type="ARBA" id="ARBA00022729"/>
    </source>
</evidence>
<dbReference type="CDD" id="cd06268">
    <property type="entry name" value="PBP1_ABC_transporter_LIVBP-like"/>
    <property type="match status" value="1"/>
</dbReference>
<dbReference type="EMBL" id="JBHSCZ010000003">
    <property type="protein sequence ID" value="MFC4263570.1"/>
    <property type="molecule type" value="Genomic_DNA"/>
</dbReference>
<feature type="domain" description="Leucine-binding protein" evidence="4">
    <location>
        <begin position="66"/>
        <end position="336"/>
    </location>
</feature>
<evidence type="ECO:0000259" key="4">
    <source>
        <dbReference type="Pfam" id="PF13458"/>
    </source>
</evidence>
<dbReference type="Pfam" id="PF13458">
    <property type="entry name" value="Peripla_BP_6"/>
    <property type="match status" value="1"/>
</dbReference>
<dbReference type="InterPro" id="IPR028082">
    <property type="entry name" value="Peripla_BP_I"/>
</dbReference>
<dbReference type="Proteomes" id="UP001595907">
    <property type="component" value="Unassembled WGS sequence"/>
</dbReference>
<evidence type="ECO:0000313" key="6">
    <source>
        <dbReference type="Proteomes" id="UP001595907"/>
    </source>
</evidence>
<dbReference type="SUPFAM" id="SSF53822">
    <property type="entry name" value="Periplasmic binding protein-like I"/>
    <property type="match status" value="1"/>
</dbReference>
<keyword evidence="2 3" id="KW-0732">Signal</keyword>
<comment type="similarity">
    <text evidence="1">Belongs to the leucine-binding protein family.</text>
</comment>
<evidence type="ECO:0000256" key="3">
    <source>
        <dbReference type="SAM" id="SignalP"/>
    </source>
</evidence>
<accession>A0ABV8QTI4</accession>
<protein>
    <submittedName>
        <fullName evidence="5">ABC transporter substrate-binding protein</fullName>
    </submittedName>
</protein>
<organism evidence="5 6">
    <name type="scientific">Ferruginibacter yonginensis</name>
    <dbReference type="NCBI Taxonomy" id="1310416"/>
    <lineage>
        <taxon>Bacteria</taxon>
        <taxon>Pseudomonadati</taxon>
        <taxon>Bacteroidota</taxon>
        <taxon>Chitinophagia</taxon>
        <taxon>Chitinophagales</taxon>
        <taxon>Chitinophagaceae</taxon>
        <taxon>Ferruginibacter</taxon>
    </lineage>
</organism>
<evidence type="ECO:0000256" key="1">
    <source>
        <dbReference type="ARBA" id="ARBA00010062"/>
    </source>
</evidence>
<feature type="signal peptide" evidence="3">
    <location>
        <begin position="1"/>
        <end position="21"/>
    </location>
</feature>
<proteinExistence type="inferred from homology"/>
<dbReference type="InterPro" id="IPR028081">
    <property type="entry name" value="Leu-bd"/>
</dbReference>
<name>A0ABV8QTI4_9BACT</name>
<evidence type="ECO:0000313" key="5">
    <source>
        <dbReference type="EMBL" id="MFC4263570.1"/>
    </source>
</evidence>
<dbReference type="Gene3D" id="3.40.50.2300">
    <property type="match status" value="2"/>
</dbReference>